<evidence type="ECO:0000313" key="3">
    <source>
        <dbReference type="EMBL" id="VXC56983.1"/>
    </source>
</evidence>
<evidence type="ECO:0000313" key="4">
    <source>
        <dbReference type="Proteomes" id="UP000433737"/>
    </source>
</evidence>
<dbReference type="PROSITE" id="PS50925">
    <property type="entry name" value="BLUF"/>
    <property type="match status" value="1"/>
</dbReference>
<proteinExistence type="predicted"/>
<dbReference type="InterPro" id="IPR001633">
    <property type="entry name" value="EAL_dom"/>
</dbReference>
<dbReference type="SMART" id="SM01034">
    <property type="entry name" value="BLUF"/>
    <property type="match status" value="1"/>
</dbReference>
<dbReference type="InterPro" id="IPR035919">
    <property type="entry name" value="EAL_sf"/>
</dbReference>
<dbReference type="Pfam" id="PF00563">
    <property type="entry name" value="EAL"/>
    <property type="match status" value="1"/>
</dbReference>
<dbReference type="Gene3D" id="3.30.70.100">
    <property type="match status" value="1"/>
</dbReference>
<feature type="domain" description="BLUF" evidence="2">
    <location>
        <begin position="2"/>
        <end position="93"/>
    </location>
</feature>
<dbReference type="GO" id="GO:0071111">
    <property type="term" value="F:cyclic-guanylate-specific phosphodiesterase activity"/>
    <property type="evidence" value="ECO:0007669"/>
    <property type="project" value="InterPro"/>
</dbReference>
<dbReference type="InterPro" id="IPR036046">
    <property type="entry name" value="Acylphosphatase-like_dom_sf"/>
</dbReference>
<dbReference type="PANTHER" id="PTHR33121:SF15">
    <property type="entry name" value="BLUE LIGHT- AND TEMPERATURE-REGULATED ANTIREPRESSOR BLUF"/>
    <property type="match status" value="1"/>
</dbReference>
<dbReference type="PANTHER" id="PTHR33121">
    <property type="entry name" value="CYCLIC DI-GMP PHOSPHODIESTERASE PDEF"/>
    <property type="match status" value="1"/>
</dbReference>
<dbReference type="InterPro" id="IPR007024">
    <property type="entry name" value="BLUF_domain"/>
</dbReference>
<organism evidence="3 4">
    <name type="scientific">Pantoea brenneri</name>
    <dbReference type="NCBI Taxonomy" id="472694"/>
    <lineage>
        <taxon>Bacteria</taxon>
        <taxon>Pseudomonadati</taxon>
        <taxon>Pseudomonadota</taxon>
        <taxon>Gammaproteobacteria</taxon>
        <taxon>Enterobacterales</taxon>
        <taxon>Erwiniaceae</taxon>
        <taxon>Pantoea</taxon>
    </lineage>
</organism>
<feature type="domain" description="EAL" evidence="1">
    <location>
        <begin position="151"/>
        <end position="403"/>
    </location>
</feature>
<accession>A0AAX3JCB0</accession>
<protein>
    <submittedName>
        <fullName evidence="3">Blue light- and temperature-regulated antirepressor BluF</fullName>
    </submittedName>
</protein>
<name>A0AAX3JCB0_9GAMM</name>
<evidence type="ECO:0000259" key="2">
    <source>
        <dbReference type="PROSITE" id="PS50925"/>
    </source>
</evidence>
<reference evidence="3 4" key="1">
    <citation type="submission" date="2019-10" db="EMBL/GenBank/DDBJ databases">
        <authorList>
            <person name="Karimi E."/>
        </authorList>
    </citation>
    <scope>NUCLEOTIDE SEQUENCE [LARGE SCALE GENOMIC DNA]</scope>
    <source>
        <strain evidence="3">Pantoea sp. 111</strain>
    </source>
</reference>
<dbReference type="InterPro" id="IPR050706">
    <property type="entry name" value="Cyclic-di-GMP_PDE-like"/>
</dbReference>
<comment type="caution">
    <text evidence="3">The sequence shown here is derived from an EMBL/GenBank/DDBJ whole genome shotgun (WGS) entry which is preliminary data.</text>
</comment>
<dbReference type="SUPFAM" id="SSF141868">
    <property type="entry name" value="EAL domain-like"/>
    <property type="match status" value="1"/>
</dbReference>
<dbReference type="Proteomes" id="UP000433737">
    <property type="component" value="Unassembled WGS sequence"/>
</dbReference>
<dbReference type="SUPFAM" id="SSF54975">
    <property type="entry name" value="Acylphosphatase/BLUF domain-like"/>
    <property type="match status" value="1"/>
</dbReference>
<dbReference type="AlphaFoldDB" id="A0AAX3JCB0"/>
<dbReference type="Pfam" id="PF04940">
    <property type="entry name" value="BLUF"/>
    <property type="match status" value="1"/>
</dbReference>
<dbReference type="PROSITE" id="PS50883">
    <property type="entry name" value="EAL"/>
    <property type="match status" value="1"/>
</dbReference>
<dbReference type="EMBL" id="CABWMH010000048">
    <property type="protein sequence ID" value="VXC56983.1"/>
    <property type="molecule type" value="Genomic_DNA"/>
</dbReference>
<dbReference type="Gene3D" id="3.20.20.450">
    <property type="entry name" value="EAL domain"/>
    <property type="match status" value="1"/>
</dbReference>
<dbReference type="SMART" id="SM00052">
    <property type="entry name" value="EAL"/>
    <property type="match status" value="1"/>
</dbReference>
<dbReference type="GO" id="GO:0009882">
    <property type="term" value="F:blue light photoreceptor activity"/>
    <property type="evidence" value="ECO:0007669"/>
    <property type="project" value="InterPro"/>
</dbReference>
<sequence>MLSTIIYRSQLTSCVSSERLQALVDHAGSKNAAIQVTGILLFDGQHFFQVLEGNMEAVLTVYQRISQDDRHFNLIELMRDYAPARRFGHAGMELFDLRDYQDSTVVDALLSRVTLNAERVKGDWVVKFLRSFVEGRDKETFIAIDPADAWQLITPPSAEVPLTYRPAPGQPCEFALQPIVDVASRRIVSCEALIRGPQGASPADYFATLPEEMIYQADLDSKNYAFQLARHVGMQHQTLSVNLLPMSLVVIEHAVDRLIRQITRQGLRPEQVVVEVTEDEVISRFDEFQFAVQQLKAAGISLALDDFGAGFAGLSLLADFQPDKVKIDRKLIMDIHRSGPRQAIVLAILKCCNALEITVIAEGVEKIEEWLWLESAGVRYYQGFLFARPALNAIPPVSWPERRLPG</sequence>
<dbReference type="CDD" id="cd01948">
    <property type="entry name" value="EAL"/>
    <property type="match status" value="1"/>
</dbReference>
<dbReference type="GO" id="GO:0071949">
    <property type="term" value="F:FAD binding"/>
    <property type="evidence" value="ECO:0007669"/>
    <property type="project" value="InterPro"/>
</dbReference>
<gene>
    <name evidence="3" type="primary">bluF</name>
    <name evidence="3" type="ORF">PANT111_520064</name>
</gene>
<evidence type="ECO:0000259" key="1">
    <source>
        <dbReference type="PROSITE" id="PS50883"/>
    </source>
</evidence>
<dbReference type="RefSeq" id="WP_159224172.1">
    <property type="nucleotide sequence ID" value="NZ_JAOCKV010000020.1"/>
</dbReference>